<evidence type="ECO:0000256" key="3">
    <source>
        <dbReference type="ARBA" id="ARBA00022842"/>
    </source>
</evidence>
<dbReference type="NCBIfam" id="TIGR01490">
    <property type="entry name" value="HAD-SF-IB-hyp1"/>
    <property type="match status" value="1"/>
</dbReference>
<dbReference type="RefSeq" id="WP_059434986.1">
    <property type="nucleotide sequence ID" value="NZ_FAVB01000001.1"/>
</dbReference>
<dbReference type="InterPro" id="IPR006385">
    <property type="entry name" value="HAD_hydro_SerB1"/>
</dbReference>
<name>A0A0S4RJI1_CAMHY</name>
<comment type="caution">
    <text evidence="4">The sequence shown here is derived from an EMBL/GenBank/DDBJ whole genome shotgun (WGS) entry which is preliminary data.</text>
</comment>
<dbReference type="InterPro" id="IPR050582">
    <property type="entry name" value="HAD-like_SerB"/>
</dbReference>
<dbReference type="GO" id="GO:0016787">
    <property type="term" value="F:hydrolase activity"/>
    <property type="evidence" value="ECO:0007669"/>
    <property type="project" value="UniProtKB-KW"/>
</dbReference>
<dbReference type="PANTHER" id="PTHR43344:SF13">
    <property type="entry name" value="PHOSPHATASE RV3661-RELATED"/>
    <property type="match status" value="1"/>
</dbReference>
<dbReference type="SUPFAM" id="SSF56784">
    <property type="entry name" value="HAD-like"/>
    <property type="match status" value="1"/>
</dbReference>
<dbReference type="InterPro" id="IPR023214">
    <property type="entry name" value="HAD_sf"/>
</dbReference>
<keyword evidence="1" id="KW-0479">Metal-binding</keyword>
<dbReference type="PANTHER" id="PTHR43344">
    <property type="entry name" value="PHOSPHOSERINE PHOSPHATASE"/>
    <property type="match status" value="1"/>
</dbReference>
<dbReference type="NCBIfam" id="TIGR01488">
    <property type="entry name" value="HAD-SF-IB"/>
    <property type="match status" value="1"/>
</dbReference>
<dbReference type="AlphaFoldDB" id="A0A0S4RJI1"/>
<sequence length="212" mass="23937">MKLYLYDLDKTLIKEDSAKLWADFIYKKGLVGAEFVAAQEAYEDDYANGVLDMDEYQKHFLAPIKGKTKQDIKPLLSEFVDKKIKGIVYDDAIKLVNSNAGKKIVISATNDFIVQAVCEFLHIDEFLATDSQIQGGVYTGNIDGIAAFRDGKVKKIKSYVSKDEFENATFYSDSISDLPLLKAVKIGVLVNPDKLLLEENEKLKFDILRFEK</sequence>
<keyword evidence="2 4" id="KW-0378">Hydrolase</keyword>
<dbReference type="Pfam" id="PF12710">
    <property type="entry name" value="HAD"/>
    <property type="match status" value="1"/>
</dbReference>
<dbReference type="InterPro" id="IPR036412">
    <property type="entry name" value="HAD-like_sf"/>
</dbReference>
<evidence type="ECO:0000313" key="5">
    <source>
        <dbReference type="Proteomes" id="UP000052237"/>
    </source>
</evidence>
<keyword evidence="5" id="KW-1185">Reference proteome</keyword>
<dbReference type="Gene3D" id="3.40.50.1000">
    <property type="entry name" value="HAD superfamily/HAD-like"/>
    <property type="match status" value="1"/>
</dbReference>
<gene>
    <name evidence="4" type="ORF">ERS686654_00523</name>
</gene>
<evidence type="ECO:0000256" key="2">
    <source>
        <dbReference type="ARBA" id="ARBA00022801"/>
    </source>
</evidence>
<accession>A0A0S4RJI1</accession>
<organism evidence="4 5">
    <name type="scientific">Campylobacter hyointestinalis subsp. hyointestinalis</name>
    <dbReference type="NCBI Taxonomy" id="91352"/>
    <lineage>
        <taxon>Bacteria</taxon>
        <taxon>Pseudomonadati</taxon>
        <taxon>Campylobacterota</taxon>
        <taxon>Epsilonproteobacteria</taxon>
        <taxon>Campylobacterales</taxon>
        <taxon>Campylobacteraceae</taxon>
        <taxon>Campylobacter</taxon>
    </lineage>
</organism>
<evidence type="ECO:0000256" key="1">
    <source>
        <dbReference type="ARBA" id="ARBA00022723"/>
    </source>
</evidence>
<dbReference type="GO" id="GO:0046872">
    <property type="term" value="F:metal ion binding"/>
    <property type="evidence" value="ECO:0007669"/>
    <property type="project" value="UniProtKB-KW"/>
</dbReference>
<dbReference type="Proteomes" id="UP000052237">
    <property type="component" value="Unassembled WGS sequence"/>
</dbReference>
<protein>
    <submittedName>
        <fullName evidence="4">HAD family hydrolase</fullName>
    </submittedName>
</protein>
<evidence type="ECO:0000313" key="4">
    <source>
        <dbReference type="EMBL" id="CUU73517.1"/>
    </source>
</evidence>
<reference evidence="4 5" key="1">
    <citation type="submission" date="2015-11" db="EMBL/GenBank/DDBJ databases">
        <authorList>
            <consortium name="Pathogen Informatics"/>
        </authorList>
    </citation>
    <scope>NUCLEOTIDE SEQUENCE [LARGE SCALE GENOMIC DNA]</scope>
    <source>
        <strain evidence="4 5">006A-0059</strain>
    </source>
</reference>
<dbReference type="Gene3D" id="1.20.1440.100">
    <property type="entry name" value="SG protein - dephosphorylation function"/>
    <property type="match status" value="1"/>
</dbReference>
<dbReference type="EMBL" id="FAVB01000001">
    <property type="protein sequence ID" value="CUU73517.1"/>
    <property type="molecule type" value="Genomic_DNA"/>
</dbReference>
<proteinExistence type="predicted"/>
<keyword evidence="3" id="KW-0460">Magnesium</keyword>